<comment type="similarity">
    <text evidence="6 7">Belongs to the FliO/MopB family.</text>
</comment>
<sequence>MLLVRSKESKNLNKKIPSNPCLTGISKLLLLIFITLQSSFLSAQQDTSDITSPSNIMSVFLSLLVVIAIIFAFAFVMRRFNVTQAGNGQMKVVASLMAGNKEKVMVIEVGDEQHLLGITSQNINHLAKLETPLQTKASSTNKSIDLADNNSSTQLNFQQKLVQAMADGLSGKGISKNNTGDKHA</sequence>
<evidence type="ECO:0000256" key="3">
    <source>
        <dbReference type="ARBA" id="ARBA00022989"/>
    </source>
</evidence>
<name>A0ABU2ZMH4_9ALTE</name>
<accession>A0ABU2ZMH4</accession>
<dbReference type="NCBIfam" id="TIGR03500">
    <property type="entry name" value="FliO_TIGR"/>
    <property type="match status" value="1"/>
</dbReference>
<keyword evidence="4 7" id="KW-0472">Membrane</keyword>
<evidence type="ECO:0000256" key="7">
    <source>
        <dbReference type="RuleBase" id="RU362064"/>
    </source>
</evidence>
<keyword evidence="8" id="KW-0966">Cell projection</keyword>
<keyword evidence="8" id="KW-0969">Cilium</keyword>
<keyword evidence="9" id="KW-1185">Reference proteome</keyword>
<dbReference type="Pfam" id="PF04347">
    <property type="entry name" value="FliO"/>
    <property type="match status" value="1"/>
</dbReference>
<keyword evidence="1 7" id="KW-1003">Cell membrane</keyword>
<keyword evidence="5 7" id="KW-0975">Bacterial flagellum</keyword>
<protein>
    <recommendedName>
        <fullName evidence="7">Flagellar protein</fullName>
    </recommendedName>
</protein>
<dbReference type="RefSeq" id="WP_311367313.1">
    <property type="nucleotide sequence ID" value="NZ_JAVRHX010000001.1"/>
</dbReference>
<keyword evidence="3 7" id="KW-1133">Transmembrane helix</keyword>
<keyword evidence="2 7" id="KW-0812">Transmembrane</keyword>
<proteinExistence type="inferred from homology"/>
<dbReference type="PANTHER" id="PTHR38766:SF1">
    <property type="entry name" value="FLAGELLAR PROTEIN FLIO"/>
    <property type="match status" value="1"/>
</dbReference>
<dbReference type="InterPro" id="IPR052205">
    <property type="entry name" value="FliO/MopB"/>
</dbReference>
<dbReference type="InterPro" id="IPR022781">
    <property type="entry name" value="Flagellar_biosynth_FliO"/>
</dbReference>
<evidence type="ECO:0000256" key="2">
    <source>
        <dbReference type="ARBA" id="ARBA00022692"/>
    </source>
</evidence>
<evidence type="ECO:0000313" key="9">
    <source>
        <dbReference type="Proteomes" id="UP001253545"/>
    </source>
</evidence>
<feature type="transmembrane region" description="Helical" evidence="7">
    <location>
        <begin position="21"/>
        <end position="43"/>
    </location>
</feature>
<evidence type="ECO:0000256" key="6">
    <source>
        <dbReference type="ARBA" id="ARBA00037937"/>
    </source>
</evidence>
<dbReference type="PANTHER" id="PTHR38766">
    <property type="entry name" value="FLAGELLAR PROTEIN FLIO"/>
    <property type="match status" value="1"/>
</dbReference>
<reference evidence="8 9" key="1">
    <citation type="submission" date="2023-09" db="EMBL/GenBank/DDBJ databases">
        <authorList>
            <person name="Rey-Velasco X."/>
        </authorList>
    </citation>
    <scope>NUCLEOTIDE SEQUENCE [LARGE SCALE GENOMIC DNA]</scope>
    <source>
        <strain evidence="8 9">P117</strain>
    </source>
</reference>
<evidence type="ECO:0000313" key="8">
    <source>
        <dbReference type="EMBL" id="MDT0593818.1"/>
    </source>
</evidence>
<evidence type="ECO:0000256" key="1">
    <source>
        <dbReference type="ARBA" id="ARBA00022475"/>
    </source>
</evidence>
<comment type="subcellular location">
    <subcellularLocation>
        <location evidence="7">Cell membrane</location>
    </subcellularLocation>
    <subcellularLocation>
        <location evidence="7">Bacterial flagellum basal body</location>
    </subcellularLocation>
</comment>
<dbReference type="Proteomes" id="UP001253545">
    <property type="component" value="Unassembled WGS sequence"/>
</dbReference>
<dbReference type="EMBL" id="JAVRHX010000001">
    <property type="protein sequence ID" value="MDT0593818.1"/>
    <property type="molecule type" value="Genomic_DNA"/>
</dbReference>
<keyword evidence="8" id="KW-0282">Flagellum</keyword>
<comment type="caution">
    <text evidence="8">The sequence shown here is derived from an EMBL/GenBank/DDBJ whole genome shotgun (WGS) entry which is preliminary data.</text>
</comment>
<organism evidence="8 9">
    <name type="scientific">Glaciecola petra</name>
    <dbReference type="NCBI Taxonomy" id="3075602"/>
    <lineage>
        <taxon>Bacteria</taxon>
        <taxon>Pseudomonadati</taxon>
        <taxon>Pseudomonadota</taxon>
        <taxon>Gammaproteobacteria</taxon>
        <taxon>Alteromonadales</taxon>
        <taxon>Alteromonadaceae</taxon>
        <taxon>Glaciecola</taxon>
    </lineage>
</organism>
<evidence type="ECO:0000256" key="5">
    <source>
        <dbReference type="ARBA" id="ARBA00023143"/>
    </source>
</evidence>
<gene>
    <name evidence="8" type="primary">fliO</name>
    <name evidence="8" type="ORF">RM552_03030</name>
</gene>
<feature type="transmembrane region" description="Helical" evidence="7">
    <location>
        <begin position="55"/>
        <end position="76"/>
    </location>
</feature>
<evidence type="ECO:0000256" key="4">
    <source>
        <dbReference type="ARBA" id="ARBA00023136"/>
    </source>
</evidence>